<proteinExistence type="predicted"/>
<dbReference type="InterPro" id="IPR011011">
    <property type="entry name" value="Znf_FYVE_PHD"/>
</dbReference>
<name>A0A133VME8_9EURY</name>
<comment type="caution">
    <text evidence="3">The sequence shown here is derived from an EMBL/GenBank/DDBJ whole genome shotgun (WGS) entry which is preliminary data.</text>
</comment>
<dbReference type="SUPFAM" id="SSF57903">
    <property type="entry name" value="FYVE/PHD zinc finger"/>
    <property type="match status" value="1"/>
</dbReference>
<evidence type="ECO:0000313" key="4">
    <source>
        <dbReference type="Proteomes" id="UP000070263"/>
    </source>
</evidence>
<keyword evidence="4" id="KW-1185">Reference proteome</keyword>
<sequence>MAFSNYHDFKTYYQNTFDRFPYLDCGLFLISGRYDCLAYNGFFIYRILIFSLVIMVKNRFQNQNNSASGASQATGQGQAPGSVSPGRVVKEEQPVHLPDGSKRVFRRVQVTVKDQNGIYRTESTTELTPPLDCGCQPDGPNDIYQCYLDFSVVDGDHIFTCPLCGRLACTGCAEGLEMENSNGVMETVQVCAECEWKENHPVFEFLENLFFGV</sequence>
<feature type="region of interest" description="Disordered" evidence="1">
    <location>
        <begin position="66"/>
        <end position="86"/>
    </location>
</feature>
<evidence type="ECO:0000256" key="1">
    <source>
        <dbReference type="SAM" id="MobiDB-lite"/>
    </source>
</evidence>
<dbReference type="EMBL" id="LHYE01000004">
    <property type="protein sequence ID" value="KXB07622.1"/>
    <property type="molecule type" value="Genomic_DNA"/>
</dbReference>
<feature type="transmembrane region" description="Helical" evidence="2">
    <location>
        <begin position="37"/>
        <end position="56"/>
    </location>
</feature>
<evidence type="ECO:0000256" key="2">
    <source>
        <dbReference type="SAM" id="Phobius"/>
    </source>
</evidence>
<dbReference type="AlphaFoldDB" id="A0A133VME8"/>
<keyword evidence="2" id="KW-1133">Transmembrane helix</keyword>
<feature type="compositionally biased region" description="Polar residues" evidence="1">
    <location>
        <begin position="66"/>
        <end position="81"/>
    </location>
</feature>
<gene>
    <name evidence="3" type="ORF">AKJ51_00710</name>
</gene>
<protein>
    <submittedName>
        <fullName evidence="3">Uncharacterized protein</fullName>
    </submittedName>
</protein>
<keyword evidence="2" id="KW-0472">Membrane</keyword>
<evidence type="ECO:0000313" key="3">
    <source>
        <dbReference type="EMBL" id="KXB07622.1"/>
    </source>
</evidence>
<organism evidence="3 4">
    <name type="scientific">candidate division MSBL1 archaeon SCGC-AAA382A20</name>
    <dbReference type="NCBI Taxonomy" id="1698280"/>
    <lineage>
        <taxon>Archaea</taxon>
        <taxon>Methanobacteriati</taxon>
        <taxon>Methanobacteriota</taxon>
        <taxon>candidate division MSBL1</taxon>
    </lineage>
</organism>
<keyword evidence="2" id="KW-0812">Transmembrane</keyword>
<reference evidence="3 4" key="1">
    <citation type="journal article" date="2016" name="Sci. Rep.">
        <title>Metabolic traits of an uncultured archaeal lineage -MSBL1- from brine pools of the Red Sea.</title>
        <authorList>
            <person name="Mwirichia R."/>
            <person name="Alam I."/>
            <person name="Rashid M."/>
            <person name="Vinu M."/>
            <person name="Ba-Alawi W."/>
            <person name="Anthony Kamau A."/>
            <person name="Kamanda Ngugi D."/>
            <person name="Goker M."/>
            <person name="Klenk H.P."/>
            <person name="Bajic V."/>
            <person name="Stingl U."/>
        </authorList>
    </citation>
    <scope>NUCLEOTIDE SEQUENCE [LARGE SCALE GENOMIC DNA]</scope>
    <source>
        <strain evidence="3">SCGC-AAA382A20</strain>
    </source>
</reference>
<dbReference type="Proteomes" id="UP000070263">
    <property type="component" value="Unassembled WGS sequence"/>
</dbReference>
<accession>A0A133VME8</accession>